<evidence type="ECO:0000256" key="5">
    <source>
        <dbReference type="ARBA" id="ARBA00022989"/>
    </source>
</evidence>
<dbReference type="GO" id="GO:0033179">
    <property type="term" value="C:proton-transporting V-type ATPase, V0 domain"/>
    <property type="evidence" value="ECO:0007669"/>
    <property type="project" value="InterPro"/>
</dbReference>
<feature type="transmembrane region" description="Helical" evidence="8">
    <location>
        <begin position="360"/>
        <end position="389"/>
    </location>
</feature>
<gene>
    <name evidence="9" type="ORF">IAC57_03475</name>
</gene>
<protein>
    <submittedName>
        <fullName evidence="9">V-type ATP synthase subunit I</fullName>
    </submittedName>
</protein>
<evidence type="ECO:0000256" key="6">
    <source>
        <dbReference type="ARBA" id="ARBA00023065"/>
    </source>
</evidence>
<evidence type="ECO:0000256" key="1">
    <source>
        <dbReference type="ARBA" id="ARBA00004141"/>
    </source>
</evidence>
<dbReference type="Pfam" id="PF01496">
    <property type="entry name" value="V_ATPase_I"/>
    <property type="match status" value="2"/>
</dbReference>
<dbReference type="PANTHER" id="PTHR11629:SF63">
    <property type="entry name" value="V-TYPE PROTON ATPASE SUBUNIT A"/>
    <property type="match status" value="1"/>
</dbReference>
<comment type="subcellular location">
    <subcellularLocation>
        <location evidence="1">Membrane</location>
        <topology evidence="1">Multi-pass membrane protein</topology>
    </subcellularLocation>
</comment>
<feature type="transmembrane region" description="Helical" evidence="8">
    <location>
        <begin position="481"/>
        <end position="503"/>
    </location>
</feature>
<comment type="caution">
    <text evidence="9">The sequence shown here is derived from an EMBL/GenBank/DDBJ whole genome shotgun (WGS) entry which is preliminary data.</text>
</comment>
<reference evidence="9" key="1">
    <citation type="submission" date="2020-10" db="EMBL/GenBank/DDBJ databases">
        <authorList>
            <person name="Gilroy R."/>
        </authorList>
    </citation>
    <scope>NUCLEOTIDE SEQUENCE</scope>
    <source>
        <strain evidence="9">11687</strain>
    </source>
</reference>
<dbReference type="GO" id="GO:0007035">
    <property type="term" value="P:vacuolar acidification"/>
    <property type="evidence" value="ECO:0007669"/>
    <property type="project" value="TreeGrafter"/>
</dbReference>
<proteinExistence type="inferred from homology"/>
<dbReference type="Gene3D" id="3.30.70.2170">
    <property type="match status" value="1"/>
</dbReference>
<sequence>MAIAEMKKFNLVAMSYERDTLLNALQKTGAVEVKLHGEEAYTTVPAENAESLREYVGRMESALALLSAATEEYNAQNGIRSGLLKDGFEVSYSDFMSAGSRRAETDAVAARIETLAAQKSELSAQLSAVERAIREATAYAALDIPFSSFSDTAHVCIRLGTVPASGKKELEQALSEIPPADFRVIADGENCVFSVFYHKCVAQEAEAALSAAGFSPCPFSGGETGAERLAALSEQKRKIRHDIQANEYAMYEMSDRIRPLKVYCDYLGYQLEKADLAEKLRVTERTFLLEAYVPAAAENAVREAVASVTEAAYFEFSDPAPEETPPTLTENNAVVRNFEAITNMYSVPNSREVDPNAVMAFFYSVFMGFIIGDMGYGLIMLLLGGAVYFRIRDAQSGLKRLSGVFAIGGIFAVFWGILFNSLFGRALPFLPTVMPNPQSDMWSFAGVSVPAVLVISLLIGVFQLLVGYFCRAVQEWHHGHFWDGVCDGLIWAVFSLGAGLAMVGLVEEAALPLLAKAGGILAGGALVLAMLTAGRKEKFAGKLTKGFGAVYGIINYASDILSYARLYGLMLSGAVIAQIVSDYSIGFITGGNPALAVLGVVLMLVGHAFNLVMNLLGAYIHDARLQYVEFYGKFFEGEGELFSPLGSRHKYVRLSPANF</sequence>
<evidence type="ECO:0000313" key="9">
    <source>
        <dbReference type="EMBL" id="HIU59143.1"/>
    </source>
</evidence>
<keyword evidence="3" id="KW-0813">Transport</keyword>
<keyword evidence="6" id="KW-0406">Ion transport</keyword>
<accession>A0A9D1MEQ7</accession>
<reference evidence="9" key="2">
    <citation type="journal article" date="2021" name="PeerJ">
        <title>Extensive microbial diversity within the chicken gut microbiome revealed by metagenomics and culture.</title>
        <authorList>
            <person name="Gilroy R."/>
            <person name="Ravi A."/>
            <person name="Getino M."/>
            <person name="Pursley I."/>
            <person name="Horton D.L."/>
            <person name="Alikhan N.F."/>
            <person name="Baker D."/>
            <person name="Gharbi K."/>
            <person name="Hall N."/>
            <person name="Watson M."/>
            <person name="Adriaenssens E.M."/>
            <person name="Foster-Nyarko E."/>
            <person name="Jarju S."/>
            <person name="Secka A."/>
            <person name="Antonio M."/>
            <person name="Oren A."/>
            <person name="Chaudhuri R.R."/>
            <person name="La Ragione R."/>
            <person name="Hildebrand F."/>
            <person name="Pallen M.J."/>
        </authorList>
    </citation>
    <scope>NUCLEOTIDE SEQUENCE</scope>
    <source>
        <strain evidence="9">11687</strain>
    </source>
</reference>
<evidence type="ECO:0000256" key="3">
    <source>
        <dbReference type="ARBA" id="ARBA00022448"/>
    </source>
</evidence>
<organism evidence="9 10">
    <name type="scientific">Candidatus Scatosoma pullistercoris</name>
    <dbReference type="NCBI Taxonomy" id="2840934"/>
    <lineage>
        <taxon>Bacteria</taxon>
        <taxon>Bacillati</taxon>
        <taxon>Bacillota</taxon>
        <taxon>Clostridia</taxon>
        <taxon>Candidatus Scatosoma</taxon>
    </lineage>
</organism>
<dbReference type="GO" id="GO:0051117">
    <property type="term" value="F:ATPase binding"/>
    <property type="evidence" value="ECO:0007669"/>
    <property type="project" value="TreeGrafter"/>
</dbReference>
<feature type="transmembrane region" description="Helical" evidence="8">
    <location>
        <begin position="443"/>
        <end position="469"/>
    </location>
</feature>
<comment type="similarity">
    <text evidence="2">Belongs to the V-ATPase 116 kDa subunit family.</text>
</comment>
<dbReference type="PANTHER" id="PTHR11629">
    <property type="entry name" value="VACUOLAR PROTON ATPASES"/>
    <property type="match status" value="1"/>
</dbReference>
<feature type="transmembrane region" description="Helical" evidence="8">
    <location>
        <begin position="594"/>
        <end position="616"/>
    </location>
</feature>
<evidence type="ECO:0000256" key="8">
    <source>
        <dbReference type="SAM" id="Phobius"/>
    </source>
</evidence>
<name>A0A9D1MEQ7_9FIRM</name>
<feature type="transmembrane region" description="Helical" evidence="8">
    <location>
        <begin position="509"/>
        <end position="533"/>
    </location>
</feature>
<dbReference type="EMBL" id="DVMZ01000091">
    <property type="protein sequence ID" value="HIU59143.1"/>
    <property type="molecule type" value="Genomic_DNA"/>
</dbReference>
<dbReference type="InterPro" id="IPR002490">
    <property type="entry name" value="V-ATPase_116kDa_su"/>
</dbReference>
<dbReference type="Gene3D" id="3.30.70.2750">
    <property type="match status" value="1"/>
</dbReference>
<dbReference type="GO" id="GO:0046961">
    <property type="term" value="F:proton-transporting ATPase activity, rotational mechanism"/>
    <property type="evidence" value="ECO:0007669"/>
    <property type="project" value="InterPro"/>
</dbReference>
<dbReference type="Proteomes" id="UP000824081">
    <property type="component" value="Unassembled WGS sequence"/>
</dbReference>
<evidence type="ECO:0000256" key="7">
    <source>
        <dbReference type="ARBA" id="ARBA00023136"/>
    </source>
</evidence>
<keyword evidence="5 8" id="KW-1133">Transmembrane helix</keyword>
<feature type="transmembrane region" description="Helical" evidence="8">
    <location>
        <begin position="401"/>
        <end position="423"/>
    </location>
</feature>
<evidence type="ECO:0000313" key="10">
    <source>
        <dbReference type="Proteomes" id="UP000824081"/>
    </source>
</evidence>
<keyword evidence="4 8" id="KW-0812">Transmembrane</keyword>
<keyword evidence="7 8" id="KW-0472">Membrane</keyword>
<feature type="transmembrane region" description="Helical" evidence="8">
    <location>
        <begin position="566"/>
        <end position="588"/>
    </location>
</feature>
<dbReference type="GO" id="GO:0016471">
    <property type="term" value="C:vacuolar proton-transporting V-type ATPase complex"/>
    <property type="evidence" value="ECO:0007669"/>
    <property type="project" value="TreeGrafter"/>
</dbReference>
<dbReference type="AlphaFoldDB" id="A0A9D1MEQ7"/>
<evidence type="ECO:0000256" key="4">
    <source>
        <dbReference type="ARBA" id="ARBA00022692"/>
    </source>
</evidence>
<dbReference type="Gene3D" id="1.20.1460.20">
    <property type="match status" value="1"/>
</dbReference>
<evidence type="ECO:0000256" key="2">
    <source>
        <dbReference type="ARBA" id="ARBA00009904"/>
    </source>
</evidence>